<dbReference type="GO" id="GO:0005634">
    <property type="term" value="C:nucleus"/>
    <property type="evidence" value="ECO:0007669"/>
    <property type="project" value="UniProtKB-SubCell"/>
</dbReference>
<dbReference type="Gramene" id="MELO3C021460.2.1">
    <property type="protein sequence ID" value="MELO3C021460.2.1"/>
    <property type="gene ID" value="MELO3C021460.2"/>
</dbReference>
<keyword evidence="4 5" id="KW-0539">Nucleus</keyword>
<evidence type="ECO:0000256" key="2">
    <source>
        <dbReference type="ARBA" id="ARBA00023125"/>
    </source>
</evidence>
<dbReference type="Gene3D" id="3.30.1330.80">
    <property type="entry name" value="Hypothetical protein, similar to alpha- acetolactate decarboxylase, domain 2"/>
    <property type="match status" value="1"/>
</dbReference>
<comment type="subcellular location">
    <subcellularLocation>
        <location evidence="5">Nucleus</location>
    </subcellularLocation>
</comment>
<evidence type="ECO:0000256" key="1">
    <source>
        <dbReference type="ARBA" id="ARBA00023015"/>
    </source>
</evidence>
<name>A0A1S3C8W2_CUCME</name>
<dbReference type="InterPro" id="IPR005175">
    <property type="entry name" value="PPC_dom"/>
</dbReference>
<protein>
    <recommendedName>
        <fullName evidence="5">AT-hook motif nuclear-localized protein</fullName>
    </recommendedName>
</protein>
<keyword evidence="3 5" id="KW-0804">Transcription</keyword>
<dbReference type="EnsemblPlants" id="MELO3C021460.2.1">
    <property type="protein sequence ID" value="MELO3C021460.2.1"/>
    <property type="gene ID" value="MELO3C021460.2"/>
</dbReference>
<keyword evidence="2 5" id="KW-0238">DNA-binding</keyword>
<feature type="transmembrane region" description="Helical" evidence="7">
    <location>
        <begin position="189"/>
        <end position="212"/>
    </location>
</feature>
<feature type="region of interest" description="Disordered" evidence="6">
    <location>
        <begin position="1"/>
        <end position="84"/>
    </location>
</feature>
<evidence type="ECO:0000313" key="9">
    <source>
        <dbReference type="EnsemblPlants" id="MELO3C021460.2.1"/>
    </source>
</evidence>
<organism evidence="9">
    <name type="scientific">Cucumis melo</name>
    <name type="common">Muskmelon</name>
    <dbReference type="NCBI Taxonomy" id="3656"/>
    <lineage>
        <taxon>Eukaryota</taxon>
        <taxon>Viridiplantae</taxon>
        <taxon>Streptophyta</taxon>
        <taxon>Embryophyta</taxon>
        <taxon>Tracheophyta</taxon>
        <taxon>Spermatophyta</taxon>
        <taxon>Magnoliopsida</taxon>
        <taxon>eudicotyledons</taxon>
        <taxon>Gunneridae</taxon>
        <taxon>Pentapetalae</taxon>
        <taxon>rosids</taxon>
        <taxon>fabids</taxon>
        <taxon>Cucurbitales</taxon>
        <taxon>Cucurbitaceae</taxon>
        <taxon>Benincaseae</taxon>
        <taxon>Cucumis</taxon>
    </lineage>
</organism>
<dbReference type="Pfam" id="PF03479">
    <property type="entry name" value="PCC"/>
    <property type="match status" value="1"/>
</dbReference>
<feature type="domain" description="PPC" evidence="8">
    <location>
        <begin position="100"/>
        <end position="223"/>
    </location>
</feature>
<evidence type="ECO:0000256" key="7">
    <source>
        <dbReference type="SAM" id="Phobius"/>
    </source>
</evidence>
<keyword evidence="7" id="KW-1133">Transmembrane helix</keyword>
<keyword evidence="7" id="KW-0472">Membrane</keyword>
<evidence type="ECO:0000256" key="6">
    <source>
        <dbReference type="SAM" id="MobiDB-lite"/>
    </source>
</evidence>
<dbReference type="InterPro" id="IPR039605">
    <property type="entry name" value="AHL"/>
</dbReference>
<feature type="compositionally biased region" description="Basic and acidic residues" evidence="6">
    <location>
        <begin position="1"/>
        <end position="16"/>
    </location>
</feature>
<dbReference type="PROSITE" id="PS51742">
    <property type="entry name" value="PPC"/>
    <property type="match status" value="1"/>
</dbReference>
<dbReference type="PANTHER" id="PTHR31500:SF45">
    <property type="entry name" value="AT-HOOK MOTIF NUCLEAR-LOCALIZED PROTEIN"/>
    <property type="match status" value="1"/>
</dbReference>
<keyword evidence="1 5" id="KW-0805">Transcription regulation</keyword>
<comment type="function">
    <text evidence="5">Transcription factor that specifically binds AT-rich DNA sequences related to the nuclear matrix attachment regions (MARs).</text>
</comment>
<reference evidence="9" key="1">
    <citation type="submission" date="2023-03" db="UniProtKB">
        <authorList>
            <consortium name="EnsemblPlants"/>
        </authorList>
    </citation>
    <scope>IDENTIFICATION</scope>
</reference>
<comment type="domain">
    <text evidence="5">The PPC domain mediates interactions between AHL proteins.</text>
</comment>
<dbReference type="SUPFAM" id="SSF117856">
    <property type="entry name" value="AF0104/ALDC/Ptd012-like"/>
    <property type="match status" value="1"/>
</dbReference>
<dbReference type="GO" id="GO:0003680">
    <property type="term" value="F:minor groove of adenine-thymine-rich DNA binding"/>
    <property type="evidence" value="ECO:0007669"/>
    <property type="project" value="UniProtKB-UniRule"/>
</dbReference>
<evidence type="ECO:0000256" key="4">
    <source>
        <dbReference type="ARBA" id="ARBA00023242"/>
    </source>
</evidence>
<dbReference type="eggNOG" id="ENOG502QTYW">
    <property type="taxonomic scope" value="Eukaryota"/>
</dbReference>
<evidence type="ECO:0000256" key="3">
    <source>
        <dbReference type="ARBA" id="ARBA00023163"/>
    </source>
</evidence>
<proteinExistence type="predicted"/>
<evidence type="ECO:0000256" key="5">
    <source>
        <dbReference type="RuleBase" id="RU367031"/>
    </source>
</evidence>
<feature type="compositionally biased region" description="Basic and acidic residues" evidence="6">
    <location>
        <begin position="28"/>
        <end position="37"/>
    </location>
</feature>
<dbReference type="CDD" id="cd11378">
    <property type="entry name" value="DUF296"/>
    <property type="match status" value="1"/>
</dbReference>
<accession>A0A1S3C8W2</accession>
<sequence length="223" mass="24741">MELRDNRNIRAIRESSDSDSIGDDEIDEEHRHCEPRGGMKIPIKKRRGRPRKDNDAVNRPHPPSTADSQTKPERRGGRPPGSGTSQVLATLGGYAWNTIAAQFTPHVIIVQPGENIVDRISCFRVPCRSICIISACSSISSVVILKRNTIARTFKFEGMFEILRLFGWFDDRGREKIITITFSKPNGQVFGGVVVSLLIAATPVQIIVGSFIQKMESNNGVLN</sequence>
<dbReference type="PANTHER" id="PTHR31500">
    <property type="entry name" value="AT-HOOK MOTIF NUCLEAR-LOCALIZED PROTEIN 9"/>
    <property type="match status" value="1"/>
</dbReference>
<gene>
    <name evidence="9" type="primary">103497979</name>
</gene>
<evidence type="ECO:0000259" key="8">
    <source>
        <dbReference type="PROSITE" id="PS51742"/>
    </source>
</evidence>
<dbReference type="AlphaFoldDB" id="A0A1S3C8W2"/>
<keyword evidence="7" id="KW-0812">Transmembrane</keyword>